<dbReference type="RefSeq" id="WP_153469801.1">
    <property type="nucleotide sequence ID" value="NZ_WBOF01000004.1"/>
</dbReference>
<accession>A0A6N7L075</accession>
<sequence>MEITDIQTDEVQLHCANCGRALPLREQPAADLVTSLFVSLFEAHGLDPARIGTLILSEEVIP</sequence>
<dbReference type="OrthoDB" id="9864894at2"/>
<dbReference type="Proteomes" id="UP000450000">
    <property type="component" value="Unassembled WGS sequence"/>
</dbReference>
<protein>
    <submittedName>
        <fullName evidence="1">Uncharacterized protein</fullName>
    </submittedName>
</protein>
<keyword evidence="2" id="KW-1185">Reference proteome</keyword>
<dbReference type="AlphaFoldDB" id="A0A6N7L075"/>
<evidence type="ECO:0000313" key="2">
    <source>
        <dbReference type="Proteomes" id="UP000450000"/>
    </source>
</evidence>
<comment type="caution">
    <text evidence="1">The sequence shown here is derived from an EMBL/GenBank/DDBJ whole genome shotgun (WGS) entry which is preliminary data.</text>
</comment>
<proteinExistence type="predicted"/>
<reference evidence="1 2" key="1">
    <citation type="submission" date="2019-09" db="EMBL/GenBank/DDBJ databases">
        <title>Genome Sequences of Streptomyces kaniharaensis ATCC 21070.</title>
        <authorList>
            <person name="Zhu W."/>
            <person name="De Crecy-Lagard V."/>
            <person name="Richards N.G."/>
        </authorList>
    </citation>
    <scope>NUCLEOTIDE SEQUENCE [LARGE SCALE GENOMIC DNA]</scope>
    <source>
        <strain evidence="1 2">SF-557</strain>
    </source>
</reference>
<name>A0A6N7L075_9ACTN</name>
<evidence type="ECO:0000313" key="1">
    <source>
        <dbReference type="EMBL" id="MQS17252.1"/>
    </source>
</evidence>
<organism evidence="1 2">
    <name type="scientific">Streptomyces kaniharaensis</name>
    <dbReference type="NCBI Taxonomy" id="212423"/>
    <lineage>
        <taxon>Bacteria</taxon>
        <taxon>Bacillati</taxon>
        <taxon>Actinomycetota</taxon>
        <taxon>Actinomycetes</taxon>
        <taxon>Kitasatosporales</taxon>
        <taxon>Streptomycetaceae</taxon>
        <taxon>Streptomyces</taxon>
    </lineage>
</organism>
<dbReference type="EMBL" id="WBOF01000004">
    <property type="protein sequence ID" value="MQS17252.1"/>
    <property type="molecule type" value="Genomic_DNA"/>
</dbReference>
<gene>
    <name evidence="1" type="ORF">F7Q99_35010</name>
</gene>